<organism evidence="12 13">
    <name type="scientific">Tractidigestivibacter scatoligenes</name>
    <name type="common">Olsenella scatoligenes</name>
    <dbReference type="NCBI Taxonomy" id="1299998"/>
    <lineage>
        <taxon>Bacteria</taxon>
        <taxon>Bacillati</taxon>
        <taxon>Actinomycetota</taxon>
        <taxon>Coriobacteriia</taxon>
        <taxon>Coriobacteriales</taxon>
        <taxon>Atopobiaceae</taxon>
        <taxon>Tractidigestivibacter</taxon>
    </lineage>
</organism>
<evidence type="ECO:0000313" key="12">
    <source>
        <dbReference type="EMBL" id="KUH58509.1"/>
    </source>
</evidence>
<comment type="catalytic activity">
    <reaction evidence="8">
        <text>3-oxo-5beta-cholan-24-oate + NADH + H(+) = isolithocholate + NAD(+)</text>
        <dbReference type="Rhea" id="RHEA:47508"/>
        <dbReference type="ChEBI" id="CHEBI:11867"/>
        <dbReference type="ChEBI" id="CHEBI:15378"/>
        <dbReference type="ChEBI" id="CHEBI:57540"/>
        <dbReference type="ChEBI" id="CHEBI:57945"/>
        <dbReference type="ChEBI" id="CHEBI:87728"/>
        <dbReference type="EC" id="1.1.1.391"/>
    </reaction>
    <physiologicalReaction direction="left-to-right" evidence="8">
        <dbReference type="Rhea" id="RHEA:47509"/>
    </physiologicalReaction>
</comment>
<dbReference type="AlphaFoldDB" id="A0A117J4A3"/>
<dbReference type="GO" id="GO:0008202">
    <property type="term" value="P:steroid metabolic process"/>
    <property type="evidence" value="ECO:0007669"/>
    <property type="project" value="UniProtKB-KW"/>
</dbReference>
<dbReference type="RefSeq" id="WP_059054631.1">
    <property type="nucleotide sequence ID" value="NZ_LOJF01000009.1"/>
</dbReference>
<protein>
    <recommendedName>
        <fullName evidence="9">3beta-hydroxycholanate 3-dehydrogenase (NAD(+))</fullName>
        <ecNumber evidence="9">1.1.1.391</ecNumber>
    </recommendedName>
    <alternativeName>
        <fullName evidence="10">NAD-dependent bile acid 3beta-dehydrogenase</fullName>
    </alternativeName>
</protein>
<feature type="chain" id="PRO_5007149192" description="3beta-hydroxycholanate 3-dehydrogenase (NAD(+))" evidence="11">
    <location>
        <begin position="21"/>
        <end position="274"/>
    </location>
</feature>
<proteinExistence type="inferred from homology"/>
<dbReference type="SUPFAM" id="SSF51735">
    <property type="entry name" value="NAD(P)-binding Rossmann-fold domains"/>
    <property type="match status" value="1"/>
</dbReference>
<dbReference type="GO" id="GO:0016491">
    <property type="term" value="F:oxidoreductase activity"/>
    <property type="evidence" value="ECO:0007669"/>
    <property type="project" value="UniProtKB-KW"/>
</dbReference>
<evidence type="ECO:0000256" key="8">
    <source>
        <dbReference type="ARBA" id="ARBA00052953"/>
    </source>
</evidence>
<evidence type="ECO:0000256" key="2">
    <source>
        <dbReference type="ARBA" id="ARBA00023002"/>
    </source>
</evidence>
<comment type="catalytic activity">
    <reaction evidence="5">
        <text>12alpha-hydroxy-3-oxo-5beta-cholan-24-oate + NADH + H(+) = isodeoxycholate + NAD(+)</text>
        <dbReference type="Rhea" id="RHEA:47492"/>
        <dbReference type="ChEBI" id="CHEBI:15378"/>
        <dbReference type="ChEBI" id="CHEBI:57540"/>
        <dbReference type="ChEBI" id="CHEBI:57945"/>
        <dbReference type="ChEBI" id="CHEBI:87733"/>
        <dbReference type="ChEBI" id="CHEBI:87734"/>
    </reaction>
    <physiologicalReaction direction="left-to-right" evidence="5">
        <dbReference type="Rhea" id="RHEA:47493"/>
    </physiologicalReaction>
</comment>
<feature type="signal peptide" evidence="11">
    <location>
        <begin position="1"/>
        <end position="20"/>
    </location>
</feature>
<evidence type="ECO:0000256" key="5">
    <source>
        <dbReference type="ARBA" id="ARBA00050257"/>
    </source>
</evidence>
<dbReference type="InterPro" id="IPR020904">
    <property type="entry name" value="Sc_DH/Rdtase_CS"/>
</dbReference>
<evidence type="ECO:0000256" key="7">
    <source>
        <dbReference type="ARBA" id="ARBA00052497"/>
    </source>
</evidence>
<evidence type="ECO:0000256" key="6">
    <source>
        <dbReference type="ARBA" id="ARBA00050953"/>
    </source>
</evidence>
<evidence type="ECO:0000256" key="9">
    <source>
        <dbReference type="ARBA" id="ARBA00067031"/>
    </source>
</evidence>
<dbReference type="OrthoDB" id="7064009at2"/>
<keyword evidence="2" id="KW-0560">Oxidoreductase</keyword>
<dbReference type="InterPro" id="IPR051122">
    <property type="entry name" value="SDR_DHRS6-like"/>
</dbReference>
<dbReference type="CDD" id="cd05233">
    <property type="entry name" value="SDR_c"/>
    <property type="match status" value="1"/>
</dbReference>
<accession>A0A117J4A3</accession>
<dbReference type="InterPro" id="IPR036291">
    <property type="entry name" value="NAD(P)-bd_dom_sf"/>
</dbReference>
<dbReference type="Proteomes" id="UP000054078">
    <property type="component" value="Unassembled WGS sequence"/>
</dbReference>
<dbReference type="PROSITE" id="PS00061">
    <property type="entry name" value="ADH_SHORT"/>
    <property type="match status" value="1"/>
</dbReference>
<dbReference type="EC" id="1.1.1.391" evidence="9"/>
<dbReference type="Pfam" id="PF00106">
    <property type="entry name" value="adh_short"/>
    <property type="match status" value="1"/>
</dbReference>
<keyword evidence="13" id="KW-1185">Reference proteome</keyword>
<name>A0A117J4A3_TRASO</name>
<comment type="caution">
    <text evidence="12">The sequence shown here is derived from an EMBL/GenBank/DDBJ whole genome shotgun (WGS) entry which is preliminary data.</text>
</comment>
<dbReference type="InterPro" id="IPR002347">
    <property type="entry name" value="SDR_fam"/>
</dbReference>
<dbReference type="STRING" id="1299998.AUL39_05825"/>
<dbReference type="Gene3D" id="3.40.50.720">
    <property type="entry name" value="NAD(P)-binding Rossmann-like Domain"/>
    <property type="match status" value="1"/>
</dbReference>
<evidence type="ECO:0000256" key="3">
    <source>
        <dbReference type="ARBA" id="ARBA00023098"/>
    </source>
</evidence>
<evidence type="ECO:0000313" key="13">
    <source>
        <dbReference type="Proteomes" id="UP000054078"/>
    </source>
</evidence>
<dbReference type="PANTHER" id="PTHR43477:SF1">
    <property type="entry name" value="DIHYDROANTICAPSIN 7-DEHYDROGENASE"/>
    <property type="match status" value="1"/>
</dbReference>
<keyword evidence="3" id="KW-0443">Lipid metabolism</keyword>
<dbReference type="Pfam" id="PF13561">
    <property type="entry name" value="adh_short_C2"/>
    <property type="match status" value="1"/>
</dbReference>
<evidence type="ECO:0000256" key="10">
    <source>
        <dbReference type="ARBA" id="ARBA00081284"/>
    </source>
</evidence>
<dbReference type="EMBL" id="LOJF01000009">
    <property type="protein sequence ID" value="KUH58509.1"/>
    <property type="molecule type" value="Genomic_DNA"/>
</dbReference>
<dbReference type="FunFam" id="3.40.50.720:FF:000084">
    <property type="entry name" value="Short-chain dehydrogenase reductase"/>
    <property type="match status" value="1"/>
</dbReference>
<evidence type="ECO:0000256" key="1">
    <source>
        <dbReference type="ARBA" id="ARBA00006484"/>
    </source>
</evidence>
<comment type="catalytic activity">
    <reaction evidence="6">
        <text>3-oxochenodeoxycholate + NADH + H(+) = isochenodeoxycholate + NAD(+)</text>
        <dbReference type="Rhea" id="RHEA:47516"/>
        <dbReference type="ChEBI" id="CHEBI:15378"/>
        <dbReference type="ChEBI" id="CHEBI:57540"/>
        <dbReference type="ChEBI" id="CHEBI:57945"/>
        <dbReference type="ChEBI" id="CHEBI:87730"/>
        <dbReference type="ChEBI" id="CHEBI:87731"/>
    </reaction>
    <physiologicalReaction direction="left-to-right" evidence="6">
        <dbReference type="Rhea" id="RHEA:47517"/>
    </physiologicalReaction>
</comment>
<gene>
    <name evidence="12" type="ORF">AUL39_05825</name>
</gene>
<evidence type="ECO:0000256" key="11">
    <source>
        <dbReference type="SAM" id="SignalP"/>
    </source>
</evidence>
<comment type="similarity">
    <text evidence="1">Belongs to the short-chain dehydrogenases/reductases (SDR) family.</text>
</comment>
<reference evidence="12 13" key="1">
    <citation type="submission" date="2015-12" db="EMBL/GenBank/DDBJ databases">
        <title>Draft Genome Sequence of Olsenella scatoligenes SK9K4T; a Producer of 3-Methylindole- (skatole) and 4-Methylphenol- (p-cresol) Isolated from Pig Feces.</title>
        <authorList>
            <person name="Li X."/>
            <person name="Borg B."/>
            <person name="Canibe N."/>
        </authorList>
    </citation>
    <scope>NUCLEOTIDE SEQUENCE [LARGE SCALE GENOMIC DNA]</scope>
    <source>
        <strain evidence="12 13">SK9K4</strain>
    </source>
</reference>
<comment type="catalytic activity">
    <reaction evidence="7">
        <text>7alpha,12alpha-dihydroxy-3-oxo-5beta-cholan-24-oate + NADH + H(+) = isocholate + NAD(+)</text>
        <dbReference type="Rhea" id="RHEA:47512"/>
        <dbReference type="ChEBI" id="CHEBI:15378"/>
        <dbReference type="ChEBI" id="CHEBI:57540"/>
        <dbReference type="ChEBI" id="CHEBI:57945"/>
        <dbReference type="ChEBI" id="CHEBI:87735"/>
        <dbReference type="ChEBI" id="CHEBI:87736"/>
    </reaction>
    <physiologicalReaction direction="left-to-right" evidence="7">
        <dbReference type="Rhea" id="RHEA:47513"/>
    </physiologicalReaction>
</comment>
<evidence type="ECO:0000256" key="4">
    <source>
        <dbReference type="ARBA" id="ARBA00023221"/>
    </source>
</evidence>
<dbReference type="PANTHER" id="PTHR43477">
    <property type="entry name" value="DIHYDROANTICAPSIN 7-DEHYDROGENASE"/>
    <property type="match status" value="1"/>
</dbReference>
<dbReference type="PRINTS" id="PR00081">
    <property type="entry name" value="GDHRDH"/>
</dbReference>
<keyword evidence="4" id="KW-0753">Steroid metabolism</keyword>
<sequence>MSSMKGKVVVLVGCASGMGAATLKMLLADGATVIGFDNNRDNMADTLEEISEELPEFKGNLEMVYGDVTSSEDRSGLVAAAREKYGRIDSLLYVAGVLDLMCPAHKTDDALWQYVMDVNCNDCFYLVRDCLPMLLDHEGPAANVVIVGSVGGLYGSTAGAAYVTSKHAVLGLARNLAWSYHWRNLRVNVVNPGAILSGILGNAMEKWPDRDVMDSEGNELYNVRGGVSLGHDADGNTMMGTPEDIARAILFLLDDDNAYVNGAQITVDGGWTTF</sequence>
<keyword evidence="11" id="KW-0732">Signal</keyword>